<dbReference type="InterPro" id="IPR036412">
    <property type="entry name" value="HAD-like_sf"/>
</dbReference>
<evidence type="ECO:0000313" key="4">
    <source>
        <dbReference type="Proteomes" id="UP001226160"/>
    </source>
</evidence>
<feature type="domain" description="Endonuclease/exonuclease/phosphatase" evidence="2">
    <location>
        <begin position="231"/>
        <end position="519"/>
    </location>
</feature>
<dbReference type="Gene3D" id="3.40.50.1000">
    <property type="entry name" value="HAD superfamily/HAD-like"/>
    <property type="match status" value="1"/>
</dbReference>
<dbReference type="Gene3D" id="3.60.10.10">
    <property type="entry name" value="Endonuclease/exonuclease/phosphatase"/>
    <property type="match status" value="1"/>
</dbReference>
<dbReference type="NCBIfam" id="TIGR01509">
    <property type="entry name" value="HAD-SF-IA-v3"/>
    <property type="match status" value="1"/>
</dbReference>
<dbReference type="InterPro" id="IPR023198">
    <property type="entry name" value="PGP-like_dom2"/>
</dbReference>
<comment type="caution">
    <text evidence="3">The sequence shown here is derived from an EMBL/GenBank/DDBJ whole genome shotgun (WGS) entry which is preliminary data.</text>
</comment>
<protein>
    <submittedName>
        <fullName evidence="3">HAD-IA family hydrolase</fullName>
    </submittedName>
</protein>
<dbReference type="InterPro" id="IPR051806">
    <property type="entry name" value="HAD-like_SPP"/>
</dbReference>
<dbReference type="Pfam" id="PF03372">
    <property type="entry name" value="Exo_endo_phos"/>
    <property type="match status" value="1"/>
</dbReference>
<dbReference type="PANTHER" id="PTHR43481:SF4">
    <property type="entry name" value="GLYCEROL-1-PHOSPHATE PHOSPHOHYDROLASE 1-RELATED"/>
    <property type="match status" value="1"/>
</dbReference>
<dbReference type="RefSeq" id="WP_284589585.1">
    <property type="nucleotide sequence ID" value="NZ_JASNVP010000004.1"/>
</dbReference>
<dbReference type="InterPro" id="IPR023214">
    <property type="entry name" value="HAD_sf"/>
</dbReference>
<sequence>MADFTDVTNVPELPDIRVSAAVFDCDGTLVDSEQCWLDLLHELITELGLSPDEFGDVRGITAFEAAQRLSPHTDYTVHELNVLIDARYTQALHNVTTALPGVDKLLRSLHGVVPIAVATNGRREDVVGMLQRSGIANYFDVIITVEDVEHGKPHPEIYQVACERLGARPESTVVFEDSAVGASAAQAAGCNVIGLSLKKEGTYPARDVRDVEFDGATARLRITADSRFRLATWNIWWGGQKVRNGQQKISDIIREINPEIICFQECFGEYAKEVSQDTGRQHVQQGFDCAISTSFPTDQDDSNNRIELISTNTEPYATAAWIWIAGTRVLVWSVHLAPWDYGPYAALKGEDPAVMNKQPEEIQRQEQIAKILDLSDELTDYDPDAAVVIAGDFNSPATTDWQQRDDLPDYRWIPTDAPIQRGYRDGFREIYPDANTVWGDTWAPIEPLDSEPRDRIDFVFIKNLAVESAVIRGIKVSDTEAYDPPERRSDSPHQGCFESLDSNGRLIPHQEDNTYPSDHQMVELTLRITR</sequence>
<feature type="region of interest" description="Disordered" evidence="1">
    <location>
        <begin position="480"/>
        <end position="515"/>
    </location>
</feature>
<dbReference type="Pfam" id="PF13419">
    <property type="entry name" value="HAD_2"/>
    <property type="match status" value="1"/>
</dbReference>
<reference evidence="3" key="1">
    <citation type="submission" date="2023-05" db="EMBL/GenBank/DDBJ databases">
        <title>Metabolic capabilities are highly conserved among human nasal-associated Corynebacterium species in pangenomic analyses.</title>
        <authorList>
            <person name="Tran T.H."/>
            <person name="Roberts A.Q."/>
            <person name="Escapa I.F."/>
            <person name="Gao W."/>
            <person name="Conlan S."/>
            <person name="Kong H."/>
            <person name="Segre J.A."/>
            <person name="Kelly M.S."/>
            <person name="Lemon K.P."/>
        </authorList>
    </citation>
    <scope>NUCLEOTIDE SEQUENCE</scope>
    <source>
        <strain evidence="3">KPL2654</strain>
    </source>
</reference>
<dbReference type="InterPro" id="IPR036691">
    <property type="entry name" value="Endo/exonu/phosph_ase_sf"/>
</dbReference>
<dbReference type="Gene3D" id="1.10.150.240">
    <property type="entry name" value="Putative phosphatase, domain 2"/>
    <property type="match status" value="1"/>
</dbReference>
<dbReference type="InterPro" id="IPR041492">
    <property type="entry name" value="HAD_2"/>
</dbReference>
<dbReference type="SUPFAM" id="SSF56219">
    <property type="entry name" value="DNase I-like"/>
    <property type="match status" value="1"/>
</dbReference>
<evidence type="ECO:0000313" key="3">
    <source>
        <dbReference type="EMBL" id="MDK4325827.1"/>
    </source>
</evidence>
<accession>A0AAP4BT02</accession>
<dbReference type="AlphaFoldDB" id="A0AAP4BT02"/>
<evidence type="ECO:0000259" key="2">
    <source>
        <dbReference type="Pfam" id="PF03372"/>
    </source>
</evidence>
<dbReference type="SUPFAM" id="SSF56784">
    <property type="entry name" value="HAD-like"/>
    <property type="match status" value="1"/>
</dbReference>
<evidence type="ECO:0000256" key="1">
    <source>
        <dbReference type="SAM" id="MobiDB-lite"/>
    </source>
</evidence>
<dbReference type="EMBL" id="JASNVP010000004">
    <property type="protein sequence ID" value="MDK4325827.1"/>
    <property type="molecule type" value="Genomic_DNA"/>
</dbReference>
<gene>
    <name evidence="3" type="ORF">QPX54_04755</name>
</gene>
<dbReference type="PANTHER" id="PTHR43481">
    <property type="entry name" value="FRUCTOSE-1-PHOSPHATE PHOSPHATASE"/>
    <property type="match status" value="1"/>
</dbReference>
<dbReference type="SFLD" id="SFLDS00003">
    <property type="entry name" value="Haloacid_Dehalogenase"/>
    <property type="match status" value="1"/>
</dbReference>
<dbReference type="SFLD" id="SFLDG01129">
    <property type="entry name" value="C1.5:_HAD__Beta-PGM__Phosphata"/>
    <property type="match status" value="1"/>
</dbReference>
<dbReference type="InterPro" id="IPR005135">
    <property type="entry name" value="Endo/exonuclease/phosphatase"/>
</dbReference>
<proteinExistence type="predicted"/>
<dbReference type="SFLD" id="SFLDG01135">
    <property type="entry name" value="C1.5.6:_HAD__Beta-PGM__Phospha"/>
    <property type="match status" value="1"/>
</dbReference>
<dbReference type="GO" id="GO:0050308">
    <property type="term" value="F:sugar-phosphatase activity"/>
    <property type="evidence" value="ECO:0007669"/>
    <property type="project" value="TreeGrafter"/>
</dbReference>
<name>A0AAP4BT02_9CORY</name>
<keyword evidence="3" id="KW-0378">Hydrolase</keyword>
<organism evidence="3 4">
    <name type="scientific">Corynebacterium propinquum</name>
    <dbReference type="NCBI Taxonomy" id="43769"/>
    <lineage>
        <taxon>Bacteria</taxon>
        <taxon>Bacillati</taxon>
        <taxon>Actinomycetota</taxon>
        <taxon>Actinomycetes</taxon>
        <taxon>Mycobacteriales</taxon>
        <taxon>Corynebacteriaceae</taxon>
        <taxon>Corynebacterium</taxon>
    </lineage>
</organism>
<dbReference type="PRINTS" id="PR00413">
    <property type="entry name" value="HADHALOGNASE"/>
</dbReference>
<dbReference type="InterPro" id="IPR006439">
    <property type="entry name" value="HAD-SF_hydro_IA"/>
</dbReference>
<dbReference type="Proteomes" id="UP001226160">
    <property type="component" value="Unassembled WGS sequence"/>
</dbReference>